<feature type="region of interest" description="Disordered" evidence="6">
    <location>
        <begin position="1"/>
        <end position="56"/>
    </location>
</feature>
<comment type="subcellular location">
    <subcellularLocation>
        <location evidence="1">Membrane</location>
        <topology evidence="1">Multi-pass membrane protein</topology>
    </subcellularLocation>
</comment>
<dbReference type="GeneID" id="63712588"/>
<feature type="transmembrane region" description="Helical" evidence="7">
    <location>
        <begin position="69"/>
        <end position="92"/>
    </location>
</feature>
<keyword evidence="5" id="KW-0862">Zinc</keyword>
<protein>
    <submittedName>
        <fullName evidence="8">Hly-III-related protein</fullName>
    </submittedName>
</protein>
<sequence length="293" mass="32176">MVSIQRQPSRPPTVWCDETPDWTTSKRPTHPSAPSSRSQSDPAVTPSTQPINDPSVMAGPQAHTLRDCAILAIISIFGLSYFYLFVIQFFLFHFPSSPGGILDSLSVLVFCAGVILWCLSSLVYRILNASHGSDAAEWQKLELGGVLVLIWTTTIPSVVLLFRTQPSLQLGYLAAFTAVAVGTLVDFLVWDASICAARYRFPYSCVSLGLLSLIPTIHALTGTFQGPPLLAIHFGRVAIWNSFGAAFYLLRPLERMGMVNGWRPSLYVMHLVLAYSTVTYSRVILHTVLENAA</sequence>
<dbReference type="InterPro" id="IPR004254">
    <property type="entry name" value="AdipoR/HlyIII-related"/>
</dbReference>
<feature type="transmembrane region" description="Helical" evidence="7">
    <location>
        <begin position="145"/>
        <end position="164"/>
    </location>
</feature>
<feature type="binding site" evidence="5">
    <location>
        <position position="270"/>
    </location>
    <ligand>
        <name>Zn(2+)</name>
        <dbReference type="ChEBI" id="CHEBI:29105"/>
    </ligand>
</feature>
<dbReference type="RefSeq" id="XP_040643680.1">
    <property type="nucleotide sequence ID" value="XM_040797288.1"/>
</dbReference>
<keyword evidence="3 7" id="KW-1133">Transmembrane helix</keyword>
<evidence type="ECO:0000256" key="6">
    <source>
        <dbReference type="SAM" id="MobiDB-lite"/>
    </source>
</evidence>
<feature type="compositionally biased region" description="Polar residues" evidence="6">
    <location>
        <begin position="21"/>
        <end position="52"/>
    </location>
</feature>
<organism evidence="8 9">
    <name type="scientific">Penicillium patulum</name>
    <name type="common">Penicillium griseofulvum</name>
    <dbReference type="NCBI Taxonomy" id="5078"/>
    <lineage>
        <taxon>Eukaryota</taxon>
        <taxon>Fungi</taxon>
        <taxon>Dikarya</taxon>
        <taxon>Ascomycota</taxon>
        <taxon>Pezizomycotina</taxon>
        <taxon>Eurotiomycetes</taxon>
        <taxon>Eurotiomycetidae</taxon>
        <taxon>Eurotiales</taxon>
        <taxon>Aspergillaceae</taxon>
        <taxon>Penicillium</taxon>
    </lineage>
</organism>
<evidence type="ECO:0000313" key="9">
    <source>
        <dbReference type="Proteomes" id="UP000070168"/>
    </source>
</evidence>
<keyword evidence="2 7" id="KW-0812">Transmembrane</keyword>
<keyword evidence="9" id="KW-1185">Reference proteome</keyword>
<evidence type="ECO:0000256" key="2">
    <source>
        <dbReference type="ARBA" id="ARBA00022692"/>
    </source>
</evidence>
<evidence type="ECO:0000256" key="3">
    <source>
        <dbReference type="ARBA" id="ARBA00022989"/>
    </source>
</evidence>
<dbReference type="AlphaFoldDB" id="A0A135L862"/>
<comment type="caution">
    <text evidence="8">The sequence shown here is derived from an EMBL/GenBank/DDBJ whole genome shotgun (WGS) entry which is preliminary data.</text>
</comment>
<dbReference type="Pfam" id="PF03006">
    <property type="entry name" value="HlyIII"/>
    <property type="match status" value="1"/>
</dbReference>
<accession>A0A135L862</accession>
<evidence type="ECO:0000256" key="4">
    <source>
        <dbReference type="ARBA" id="ARBA00023136"/>
    </source>
</evidence>
<evidence type="ECO:0000256" key="7">
    <source>
        <dbReference type="SAM" id="Phobius"/>
    </source>
</evidence>
<dbReference type="GO" id="GO:0016020">
    <property type="term" value="C:membrane"/>
    <property type="evidence" value="ECO:0007669"/>
    <property type="project" value="UniProtKB-SubCell"/>
</dbReference>
<evidence type="ECO:0000313" key="8">
    <source>
        <dbReference type="EMBL" id="KXG45144.1"/>
    </source>
</evidence>
<feature type="transmembrane region" description="Helical" evidence="7">
    <location>
        <begin position="170"/>
        <end position="189"/>
    </location>
</feature>
<dbReference type="Proteomes" id="UP000070168">
    <property type="component" value="Unassembled WGS sequence"/>
</dbReference>
<reference evidence="8 9" key="1">
    <citation type="journal article" date="2016" name="BMC Genomics">
        <title>Genome sequencing and secondary metabolism of the postharvest pathogen Penicillium griseofulvum.</title>
        <authorList>
            <person name="Banani H."/>
            <person name="Marcet-Houben M."/>
            <person name="Ballester A.R."/>
            <person name="Abbruscato P."/>
            <person name="Gonzalez-Candelas L."/>
            <person name="Gabaldon T."/>
            <person name="Spadaro D."/>
        </authorList>
    </citation>
    <scope>NUCLEOTIDE SEQUENCE [LARGE SCALE GENOMIC DNA]</scope>
    <source>
        <strain evidence="8 9">PG3</strain>
    </source>
</reference>
<dbReference type="GO" id="GO:0046872">
    <property type="term" value="F:metal ion binding"/>
    <property type="evidence" value="ECO:0007669"/>
    <property type="project" value="UniProtKB-KW"/>
</dbReference>
<keyword evidence="4 7" id="KW-0472">Membrane</keyword>
<feature type="transmembrane region" description="Helical" evidence="7">
    <location>
        <begin position="230"/>
        <end position="250"/>
    </location>
</feature>
<feature type="transmembrane region" description="Helical" evidence="7">
    <location>
        <begin position="104"/>
        <end position="124"/>
    </location>
</feature>
<evidence type="ECO:0000256" key="5">
    <source>
        <dbReference type="PIRSR" id="PIRSR604254-1"/>
    </source>
</evidence>
<dbReference type="OrthoDB" id="4505711at2759"/>
<feature type="transmembrane region" description="Helical" evidence="7">
    <location>
        <begin position="201"/>
        <end position="224"/>
    </location>
</feature>
<keyword evidence="5" id="KW-0479">Metal-binding</keyword>
<dbReference type="OMA" id="SACHESM"/>
<gene>
    <name evidence="8" type="ORF">PGRI_095750</name>
</gene>
<name>A0A135L862_PENPA</name>
<evidence type="ECO:0000256" key="1">
    <source>
        <dbReference type="ARBA" id="ARBA00004141"/>
    </source>
</evidence>
<proteinExistence type="predicted"/>
<dbReference type="STRING" id="5078.A0A135L862"/>
<dbReference type="EMBL" id="LHQR01000073">
    <property type="protein sequence ID" value="KXG45144.1"/>
    <property type="molecule type" value="Genomic_DNA"/>
</dbReference>